<comment type="caution">
    <text evidence="2">The sequence shown here is derived from an EMBL/GenBank/DDBJ whole genome shotgun (WGS) entry which is preliminary data.</text>
</comment>
<dbReference type="PROSITE" id="PS51833">
    <property type="entry name" value="HDOD"/>
    <property type="match status" value="1"/>
</dbReference>
<dbReference type="Gene3D" id="1.10.3210.10">
    <property type="entry name" value="Hypothetical protein af1432"/>
    <property type="match status" value="1"/>
</dbReference>
<dbReference type="InterPro" id="IPR052340">
    <property type="entry name" value="RNase_Y/CdgJ"/>
</dbReference>
<dbReference type="Proteomes" id="UP001199044">
    <property type="component" value="Unassembled WGS sequence"/>
</dbReference>
<organism evidence="2 3">
    <name type="scientific">Vibrio tritonius</name>
    <dbReference type="NCBI Taxonomy" id="1435069"/>
    <lineage>
        <taxon>Bacteria</taxon>
        <taxon>Pseudomonadati</taxon>
        <taxon>Pseudomonadota</taxon>
        <taxon>Gammaproteobacteria</taxon>
        <taxon>Vibrionales</taxon>
        <taxon>Vibrionaceae</taxon>
        <taxon>Vibrio</taxon>
    </lineage>
</organism>
<gene>
    <name evidence="2" type="ORF">LDJ79_18945</name>
</gene>
<dbReference type="RefSeq" id="WP_225251703.1">
    <property type="nucleotide sequence ID" value="NZ_JAIWIU010000156.1"/>
</dbReference>
<protein>
    <submittedName>
        <fullName evidence="2">HDOD domain-containing protein</fullName>
    </submittedName>
</protein>
<sequence length="276" mass="31126">MIQTQILSRLNELPRLSKVLQDLLDLVNKEDIDFKQLSQKMELEQILSARLLRMANSAYFGGQRDVHSVSDALIRVGMESVRTLVVASVLSNTFADIETLDLDEYWTNTFETALITKNIAAQIGIDTSEAFTTGVLHDIGELMIHSLLPEQAKVIHERVKAGENAIWVEEEVLGVSSPRLGAMLAKSWKFPEEMVDAIGHFDDPIQAKISPKLAYALHFSRDINRYWDEMNDEKQRVVFIADHPDSKILKLSATFQEKVDSVRGSGKELAQQMMTP</sequence>
<proteinExistence type="predicted"/>
<dbReference type="PANTHER" id="PTHR33525:SF6">
    <property type="entry name" value="HDOD DOMAIN-CONTAINING PROTEIN"/>
    <property type="match status" value="1"/>
</dbReference>
<evidence type="ECO:0000259" key="1">
    <source>
        <dbReference type="PROSITE" id="PS51833"/>
    </source>
</evidence>
<dbReference type="SUPFAM" id="SSF109604">
    <property type="entry name" value="HD-domain/PDEase-like"/>
    <property type="match status" value="1"/>
</dbReference>
<feature type="domain" description="HDOD" evidence="1">
    <location>
        <begin position="13"/>
        <end position="204"/>
    </location>
</feature>
<dbReference type="InterPro" id="IPR013976">
    <property type="entry name" value="HDOD"/>
</dbReference>
<dbReference type="EMBL" id="JAIWIU010000156">
    <property type="protein sequence ID" value="MCA2018205.1"/>
    <property type="molecule type" value="Genomic_DNA"/>
</dbReference>
<keyword evidence="3" id="KW-1185">Reference proteome</keyword>
<dbReference type="Pfam" id="PF08668">
    <property type="entry name" value="HDOD"/>
    <property type="match status" value="1"/>
</dbReference>
<reference evidence="3" key="1">
    <citation type="submission" date="2023-07" db="EMBL/GenBank/DDBJ databases">
        <title>Molecular identification of indigenous halophilic bacteria isolated from red sea cost, biodegradation of synthetic dyes and assessment of degraded metabolite toxicity.</title>
        <authorList>
            <person name="Chaieb K."/>
            <person name="Altayb H.N."/>
        </authorList>
    </citation>
    <scope>NUCLEOTIDE SEQUENCE [LARGE SCALE GENOMIC DNA]</scope>
    <source>
        <strain evidence="3">K20</strain>
    </source>
</reference>
<dbReference type="PANTHER" id="PTHR33525">
    <property type="match status" value="1"/>
</dbReference>
<evidence type="ECO:0000313" key="3">
    <source>
        <dbReference type="Proteomes" id="UP001199044"/>
    </source>
</evidence>
<evidence type="ECO:0000313" key="2">
    <source>
        <dbReference type="EMBL" id="MCA2018205.1"/>
    </source>
</evidence>
<name>A0ABS7YRA4_9VIBR</name>
<accession>A0ABS7YRA4</accession>